<evidence type="ECO:0000313" key="1">
    <source>
        <dbReference type="EMBL" id="KAG8233303.1"/>
    </source>
</evidence>
<reference evidence="1" key="2">
    <citation type="submission" date="2017-10" db="EMBL/GenBank/DDBJ databases">
        <title>Ladona fulva Genome sequencing and assembly.</title>
        <authorList>
            <person name="Murali S."/>
            <person name="Richards S."/>
            <person name="Bandaranaike D."/>
            <person name="Bellair M."/>
            <person name="Blankenburg K."/>
            <person name="Chao H."/>
            <person name="Dinh H."/>
            <person name="Doddapaneni H."/>
            <person name="Dugan-Rocha S."/>
            <person name="Elkadiri S."/>
            <person name="Gnanaolivu R."/>
            <person name="Hernandez B."/>
            <person name="Skinner E."/>
            <person name="Javaid M."/>
            <person name="Lee S."/>
            <person name="Li M."/>
            <person name="Ming W."/>
            <person name="Munidasa M."/>
            <person name="Muniz J."/>
            <person name="Nguyen L."/>
            <person name="Hughes D."/>
            <person name="Osuji N."/>
            <person name="Pu L.-L."/>
            <person name="Puazo M."/>
            <person name="Qu C."/>
            <person name="Quiroz J."/>
            <person name="Raj R."/>
            <person name="Weissenberger G."/>
            <person name="Xin Y."/>
            <person name="Zou X."/>
            <person name="Han Y."/>
            <person name="Worley K."/>
            <person name="Muzny D."/>
            <person name="Gibbs R."/>
        </authorList>
    </citation>
    <scope>NUCLEOTIDE SEQUENCE</scope>
    <source>
        <strain evidence="1">Sampled in the wild</strain>
    </source>
</reference>
<proteinExistence type="predicted"/>
<reference evidence="1" key="1">
    <citation type="submission" date="2013-04" db="EMBL/GenBank/DDBJ databases">
        <authorList>
            <person name="Qu J."/>
            <person name="Murali S.C."/>
            <person name="Bandaranaike D."/>
            <person name="Bellair M."/>
            <person name="Blankenburg K."/>
            <person name="Chao H."/>
            <person name="Dinh H."/>
            <person name="Doddapaneni H."/>
            <person name="Downs B."/>
            <person name="Dugan-Rocha S."/>
            <person name="Elkadiri S."/>
            <person name="Gnanaolivu R.D."/>
            <person name="Hernandez B."/>
            <person name="Javaid M."/>
            <person name="Jayaseelan J.C."/>
            <person name="Lee S."/>
            <person name="Li M."/>
            <person name="Ming W."/>
            <person name="Munidasa M."/>
            <person name="Muniz J."/>
            <person name="Nguyen L."/>
            <person name="Ongeri F."/>
            <person name="Osuji N."/>
            <person name="Pu L.-L."/>
            <person name="Puazo M."/>
            <person name="Qu C."/>
            <person name="Quiroz J."/>
            <person name="Raj R."/>
            <person name="Weissenberger G."/>
            <person name="Xin Y."/>
            <person name="Zou X."/>
            <person name="Han Y."/>
            <person name="Richards S."/>
            <person name="Worley K."/>
            <person name="Muzny D."/>
            <person name="Gibbs R."/>
        </authorList>
    </citation>
    <scope>NUCLEOTIDE SEQUENCE</scope>
    <source>
        <strain evidence="1">Sampled in the wild</strain>
    </source>
</reference>
<dbReference type="OrthoDB" id="6761337at2759"/>
<comment type="caution">
    <text evidence="1">The sequence shown here is derived from an EMBL/GenBank/DDBJ whole genome shotgun (WGS) entry which is preliminary data.</text>
</comment>
<organism evidence="1 2">
    <name type="scientific">Ladona fulva</name>
    <name type="common">Scarce chaser dragonfly</name>
    <name type="synonym">Libellula fulva</name>
    <dbReference type="NCBI Taxonomy" id="123851"/>
    <lineage>
        <taxon>Eukaryota</taxon>
        <taxon>Metazoa</taxon>
        <taxon>Ecdysozoa</taxon>
        <taxon>Arthropoda</taxon>
        <taxon>Hexapoda</taxon>
        <taxon>Insecta</taxon>
        <taxon>Pterygota</taxon>
        <taxon>Palaeoptera</taxon>
        <taxon>Odonata</taxon>
        <taxon>Epiprocta</taxon>
        <taxon>Anisoptera</taxon>
        <taxon>Libelluloidea</taxon>
        <taxon>Libellulidae</taxon>
        <taxon>Ladona</taxon>
    </lineage>
</organism>
<keyword evidence="2" id="KW-1185">Reference proteome</keyword>
<protein>
    <submittedName>
        <fullName evidence="1">Uncharacterized protein</fullName>
    </submittedName>
</protein>
<name>A0A8K0KFB4_LADFU</name>
<evidence type="ECO:0000313" key="2">
    <source>
        <dbReference type="Proteomes" id="UP000792457"/>
    </source>
</evidence>
<sequence>MDWETRARKRYIEHGPKGVGCGGETRVQELLANPADQFNELLDLVRDDIGKEDTVMRASISPEKRLAITLRFLATGETYRCLVYSSGIHESAISKIVPEVCRSIYRHLKTNIPDKLEAIVLAAIALQHFSHTDNCVSYIANAQEECSLIEVVKQAGNRRQTLL</sequence>
<dbReference type="AlphaFoldDB" id="A0A8K0KFB4"/>
<accession>A0A8K0KFB4</accession>
<gene>
    <name evidence="1" type="ORF">J437_LFUL012917</name>
</gene>
<dbReference type="EMBL" id="KZ308706">
    <property type="protein sequence ID" value="KAG8233303.1"/>
    <property type="molecule type" value="Genomic_DNA"/>
</dbReference>
<dbReference type="Proteomes" id="UP000792457">
    <property type="component" value="Unassembled WGS sequence"/>
</dbReference>